<comment type="caution">
    <text evidence="6">The sequence shown here is derived from an EMBL/GenBank/DDBJ whole genome shotgun (WGS) entry which is preliminary data.</text>
</comment>
<keyword evidence="7" id="KW-1185">Reference proteome</keyword>
<evidence type="ECO:0000313" key="7">
    <source>
        <dbReference type="Proteomes" id="UP000283587"/>
    </source>
</evidence>
<accession>A0A418ZWH6</accession>
<gene>
    <name evidence="6" type="ORF">D3P05_20530</name>
</gene>
<organism evidence="6 7">
    <name type="scientific">Paracoccus siganidrum</name>
    <dbReference type="NCBI Taxonomy" id="1276757"/>
    <lineage>
        <taxon>Bacteria</taxon>
        <taxon>Pseudomonadati</taxon>
        <taxon>Pseudomonadota</taxon>
        <taxon>Alphaproteobacteria</taxon>
        <taxon>Rhodobacterales</taxon>
        <taxon>Paracoccaceae</taxon>
        <taxon>Paracoccus</taxon>
    </lineage>
</organism>
<dbReference type="Gene3D" id="3.40.50.1360">
    <property type="match status" value="1"/>
</dbReference>
<dbReference type="GO" id="GO:0030246">
    <property type="term" value="F:carbohydrate binding"/>
    <property type="evidence" value="ECO:0007669"/>
    <property type="project" value="InterPro"/>
</dbReference>
<dbReference type="GO" id="GO:0003677">
    <property type="term" value="F:DNA binding"/>
    <property type="evidence" value="ECO:0007669"/>
    <property type="project" value="UniProtKB-KW"/>
</dbReference>
<dbReference type="RefSeq" id="WP_119900645.1">
    <property type="nucleotide sequence ID" value="NZ_QNRC01000051.1"/>
</dbReference>
<reference evidence="7" key="1">
    <citation type="submission" date="2018-09" db="EMBL/GenBank/DDBJ databases">
        <title>Paracoccus onubensis nov. sp. a moderate halophilic bacterium isolated from Gruta de las Maravillas (Aracena, Spain).</title>
        <authorList>
            <person name="Jurado V."/>
            <person name="Gutierrez-Patricio S."/>
            <person name="Gonzalez-Pimentel J.L."/>
            <person name="Miller A.Z."/>
            <person name="Laiz L."/>
            <person name="Saiz-Jimenez C."/>
        </authorList>
    </citation>
    <scope>NUCLEOTIDE SEQUENCE [LARGE SCALE GENOMIC DNA]</scope>
    <source>
        <strain evidence="7">DSM 26381</strain>
    </source>
</reference>
<evidence type="ECO:0000256" key="1">
    <source>
        <dbReference type="ARBA" id="ARBA00010466"/>
    </source>
</evidence>
<keyword evidence="3" id="KW-0238">DNA-binding</keyword>
<keyword evidence="2" id="KW-0805">Transcription regulation</keyword>
<feature type="domain" description="Sugar-binding" evidence="5">
    <location>
        <begin position="64"/>
        <end position="315"/>
    </location>
</feature>
<dbReference type="SUPFAM" id="SSF100950">
    <property type="entry name" value="NagB/RpiA/CoA transferase-like"/>
    <property type="match status" value="1"/>
</dbReference>
<dbReference type="InterPro" id="IPR007324">
    <property type="entry name" value="Sugar-bd_dom_put"/>
</dbReference>
<evidence type="ECO:0000259" key="5">
    <source>
        <dbReference type="Pfam" id="PF04198"/>
    </source>
</evidence>
<dbReference type="EMBL" id="QZEW01000125">
    <property type="protein sequence ID" value="RJL04858.1"/>
    <property type="molecule type" value="Genomic_DNA"/>
</dbReference>
<dbReference type="SUPFAM" id="SSF88659">
    <property type="entry name" value="Sigma3 and sigma4 domains of RNA polymerase sigma factors"/>
    <property type="match status" value="1"/>
</dbReference>
<dbReference type="Pfam" id="PF04198">
    <property type="entry name" value="Sugar-bind"/>
    <property type="match status" value="1"/>
</dbReference>
<dbReference type="PANTHER" id="PTHR34294">
    <property type="entry name" value="TRANSCRIPTIONAL REGULATOR-RELATED"/>
    <property type="match status" value="1"/>
</dbReference>
<dbReference type="InterPro" id="IPR051054">
    <property type="entry name" value="SorC_transcr_regulators"/>
</dbReference>
<dbReference type="AlphaFoldDB" id="A0A418ZWH6"/>
<comment type="similarity">
    <text evidence="1">Belongs to the SorC transcriptional regulatory family.</text>
</comment>
<dbReference type="Proteomes" id="UP000283587">
    <property type="component" value="Unassembled WGS sequence"/>
</dbReference>
<proteinExistence type="inferred from homology"/>
<dbReference type="OrthoDB" id="9808171at2"/>
<sequence>MSNETSSEADAFTAEVCWHYYVNELTQAEIAKYLGATRLRVNQAIQRARALGMVKIEIESPFLPRLELQDRLQERFGLTRAQVAPAHPRLYDYHAPTGAALASYMSGRLRSGDWRRIGVSWGMTLQCAIDRLLPHSLPDLEVISMLGGASRGEAFNAFGIASGFAGRLGARYSLLAAPIFLSPALDRAAFLSQDGFAEHFDKFTRLDTAILTASDISDRSYLIQTGLPAGVSEAELTGAGAVGDVVGRFLDEAGQVVSNQLDGCTIGIELEVLRQVPERVLAAAGPHKTAIIRAVLTAGIANVLITDDLTARLLLDEA</sequence>
<dbReference type="InterPro" id="IPR037171">
    <property type="entry name" value="NagB/RpiA_transferase-like"/>
</dbReference>
<dbReference type="PANTHER" id="PTHR34294:SF1">
    <property type="entry name" value="TRANSCRIPTIONAL REGULATOR LSRR"/>
    <property type="match status" value="1"/>
</dbReference>
<evidence type="ECO:0000313" key="6">
    <source>
        <dbReference type="EMBL" id="RJL04858.1"/>
    </source>
</evidence>
<dbReference type="InterPro" id="IPR036388">
    <property type="entry name" value="WH-like_DNA-bd_sf"/>
</dbReference>
<dbReference type="Gene3D" id="1.10.10.10">
    <property type="entry name" value="Winged helix-like DNA-binding domain superfamily/Winged helix DNA-binding domain"/>
    <property type="match status" value="1"/>
</dbReference>
<protein>
    <submittedName>
        <fullName evidence="6">Transcriptional regulator</fullName>
    </submittedName>
</protein>
<dbReference type="InterPro" id="IPR013324">
    <property type="entry name" value="RNA_pol_sigma_r3/r4-like"/>
</dbReference>
<evidence type="ECO:0000256" key="3">
    <source>
        <dbReference type="ARBA" id="ARBA00023125"/>
    </source>
</evidence>
<keyword evidence="4" id="KW-0804">Transcription</keyword>
<evidence type="ECO:0000256" key="4">
    <source>
        <dbReference type="ARBA" id="ARBA00023163"/>
    </source>
</evidence>
<name>A0A418ZWH6_9RHOB</name>
<evidence type="ECO:0000256" key="2">
    <source>
        <dbReference type="ARBA" id="ARBA00023015"/>
    </source>
</evidence>